<comment type="caution">
    <text evidence="7">The sequence shown here is derived from an EMBL/GenBank/DDBJ whole genome shotgun (WGS) entry which is preliminary data.</text>
</comment>
<dbReference type="PROSITE" id="PS51892">
    <property type="entry name" value="SUBTILASE"/>
    <property type="match status" value="1"/>
</dbReference>
<keyword evidence="8" id="KW-1185">Reference proteome</keyword>
<dbReference type="InterPro" id="IPR036852">
    <property type="entry name" value="Peptidase_S8/S53_dom_sf"/>
</dbReference>
<dbReference type="PANTHER" id="PTHR43806:SF11">
    <property type="entry name" value="CEREVISIN-RELATED"/>
    <property type="match status" value="1"/>
</dbReference>
<accession>A0A409VRZ3</accession>
<dbReference type="PROSITE" id="PS00137">
    <property type="entry name" value="SUBTILASE_HIS"/>
    <property type="match status" value="1"/>
</dbReference>
<dbReference type="STRING" id="231916.A0A409VRZ3"/>
<dbReference type="PROSITE" id="PS00136">
    <property type="entry name" value="SUBTILASE_ASP"/>
    <property type="match status" value="1"/>
</dbReference>
<dbReference type="InParanoid" id="A0A409VRZ3"/>
<dbReference type="Proteomes" id="UP000284706">
    <property type="component" value="Unassembled WGS sequence"/>
</dbReference>
<feature type="active site" description="Charge relay system" evidence="5">
    <location>
        <position position="209"/>
    </location>
</feature>
<dbReference type="GO" id="GO:0005615">
    <property type="term" value="C:extracellular space"/>
    <property type="evidence" value="ECO:0007669"/>
    <property type="project" value="TreeGrafter"/>
</dbReference>
<evidence type="ECO:0000256" key="1">
    <source>
        <dbReference type="ARBA" id="ARBA00011073"/>
    </source>
</evidence>
<dbReference type="AlphaFoldDB" id="A0A409VRZ3"/>
<dbReference type="InterPro" id="IPR022398">
    <property type="entry name" value="Peptidase_S8_His-AS"/>
</dbReference>
<evidence type="ECO:0000313" key="8">
    <source>
        <dbReference type="Proteomes" id="UP000284706"/>
    </source>
</evidence>
<evidence type="ECO:0000256" key="2">
    <source>
        <dbReference type="ARBA" id="ARBA00022670"/>
    </source>
</evidence>
<dbReference type="InterPro" id="IPR050131">
    <property type="entry name" value="Peptidase_S8_subtilisin-like"/>
</dbReference>
<name>A0A409VRZ3_9AGAR</name>
<dbReference type="PANTHER" id="PTHR43806">
    <property type="entry name" value="PEPTIDASE S8"/>
    <property type="match status" value="1"/>
</dbReference>
<protein>
    <recommendedName>
        <fullName evidence="6">Peptidase S8/S53 domain-containing protein</fullName>
    </recommendedName>
</protein>
<dbReference type="InterPro" id="IPR000209">
    <property type="entry name" value="Peptidase_S8/S53_dom"/>
</dbReference>
<dbReference type="EMBL" id="NHYE01005584">
    <property type="protein sequence ID" value="PPQ68956.1"/>
    <property type="molecule type" value="Genomic_DNA"/>
</dbReference>
<feature type="active site" description="Charge relay system" evidence="5">
    <location>
        <position position="382"/>
    </location>
</feature>
<keyword evidence="2 5" id="KW-0645">Protease</keyword>
<dbReference type="PRINTS" id="PR00723">
    <property type="entry name" value="SUBTILISIN"/>
</dbReference>
<evidence type="ECO:0000313" key="7">
    <source>
        <dbReference type="EMBL" id="PPQ68956.1"/>
    </source>
</evidence>
<dbReference type="SUPFAM" id="SSF52743">
    <property type="entry name" value="Subtilisin-like"/>
    <property type="match status" value="1"/>
</dbReference>
<proteinExistence type="inferred from homology"/>
<gene>
    <name evidence="7" type="ORF">CVT26_001827</name>
</gene>
<dbReference type="OrthoDB" id="19448at2759"/>
<dbReference type="InterPro" id="IPR034193">
    <property type="entry name" value="PCSK9_ProteinaseK-like"/>
</dbReference>
<keyword evidence="4 5" id="KW-0720">Serine protease</keyword>
<feature type="domain" description="Peptidase S8/S53" evidence="6">
    <location>
        <begin position="146"/>
        <end position="414"/>
    </location>
</feature>
<dbReference type="InterPro" id="IPR015500">
    <property type="entry name" value="Peptidase_S8_subtilisin-rel"/>
</dbReference>
<dbReference type="GO" id="GO:0006508">
    <property type="term" value="P:proteolysis"/>
    <property type="evidence" value="ECO:0007669"/>
    <property type="project" value="UniProtKB-KW"/>
</dbReference>
<dbReference type="CDD" id="cd04077">
    <property type="entry name" value="Peptidases_S8_PCSK9_ProteinaseK_like"/>
    <property type="match status" value="1"/>
</dbReference>
<reference evidence="7 8" key="1">
    <citation type="journal article" date="2018" name="Evol. Lett.">
        <title>Horizontal gene cluster transfer increased hallucinogenic mushroom diversity.</title>
        <authorList>
            <person name="Reynolds H.T."/>
            <person name="Vijayakumar V."/>
            <person name="Gluck-Thaler E."/>
            <person name="Korotkin H.B."/>
            <person name="Matheny P.B."/>
            <person name="Slot J.C."/>
        </authorList>
    </citation>
    <scope>NUCLEOTIDE SEQUENCE [LARGE SCALE GENOMIC DNA]</scope>
    <source>
        <strain evidence="7 8">SRW20</strain>
    </source>
</reference>
<dbReference type="Pfam" id="PF00082">
    <property type="entry name" value="Peptidase_S8"/>
    <property type="match status" value="1"/>
</dbReference>
<evidence type="ECO:0000256" key="3">
    <source>
        <dbReference type="ARBA" id="ARBA00022801"/>
    </source>
</evidence>
<dbReference type="InterPro" id="IPR023827">
    <property type="entry name" value="Peptidase_S8_Asp-AS"/>
</dbReference>
<organism evidence="7 8">
    <name type="scientific">Gymnopilus dilepis</name>
    <dbReference type="NCBI Taxonomy" id="231916"/>
    <lineage>
        <taxon>Eukaryota</taxon>
        <taxon>Fungi</taxon>
        <taxon>Dikarya</taxon>
        <taxon>Basidiomycota</taxon>
        <taxon>Agaricomycotina</taxon>
        <taxon>Agaricomycetes</taxon>
        <taxon>Agaricomycetidae</taxon>
        <taxon>Agaricales</taxon>
        <taxon>Agaricineae</taxon>
        <taxon>Hymenogastraceae</taxon>
        <taxon>Gymnopilus</taxon>
    </lineage>
</organism>
<dbReference type="GO" id="GO:0004252">
    <property type="term" value="F:serine-type endopeptidase activity"/>
    <property type="evidence" value="ECO:0007669"/>
    <property type="project" value="UniProtKB-UniRule"/>
</dbReference>
<dbReference type="Gene3D" id="3.40.50.200">
    <property type="entry name" value="Peptidase S8/S53 domain"/>
    <property type="match status" value="1"/>
</dbReference>
<keyword evidence="3 5" id="KW-0378">Hydrolase</keyword>
<evidence type="ECO:0000256" key="5">
    <source>
        <dbReference type="PROSITE-ProRule" id="PRU01240"/>
    </source>
</evidence>
<evidence type="ECO:0000256" key="4">
    <source>
        <dbReference type="ARBA" id="ARBA00022825"/>
    </source>
</evidence>
<comment type="similarity">
    <text evidence="1 5">Belongs to the peptidase S8 family.</text>
</comment>
<sequence>MSFLFPVHEKLELASGEKVPNRYIIEFKEGLTEDARWNALPGLEMDKRDRYKFFQTAEYEGLRLHACVGTLQHHGELRTILDSPTVKRVYEDAIIKTQEIKIQKDAPWGISRLSSADKLVGSNAMRSSFNYVHEIAQTDSNDEPADEVVVYIVDTGIDPNHEDILSSSLGYFVPKYADGTNVISRRHASSSNLESGLEPQHLKADTHGHGTHVAGIIGGKRFGVAKGCKMVSVAVMNPSGTCPISDLIGGLMDILYSRLVLWLSSPKGAKFGQSEPTFNNVVVNLSLGSPRSGIVDKVVNILVEAGIHVVAAACNQSNDARYYSPAGMKSVITVGASTFTDSRAWFSNIGSMVDIYAPGVFIHSSTYNPNHRNDTEMKSGTSQACAHVSGLVAYLLRKKGLMSPKEMKQLIIDLSLKDRLSDIPLGSNNRLANFSRLLPVDA</sequence>
<feature type="active site" description="Charge relay system" evidence="5">
    <location>
        <position position="154"/>
    </location>
</feature>
<evidence type="ECO:0000259" key="6">
    <source>
        <dbReference type="Pfam" id="PF00082"/>
    </source>
</evidence>